<name>A0A3L6PUA2_PANMI</name>
<evidence type="ECO:0000313" key="6">
    <source>
        <dbReference type="Proteomes" id="UP000275267"/>
    </source>
</evidence>
<sequence length="219" mass="25559">MRNKIASDEKLKAMTLIDFSIFCAFNGHELLTTFADDKDGDSSILDFTVHCLHYDDIVHKKDSIEYRVFLIIGFFVQAKDVEKVYMDDGKTKTEEFRILTQCLECEIEHYSDITKGKLIFMPICARKHYFVYCINLIHNRINIFDSIDYFWADTSPEPCHQPIYAKLPIINAVFKKVTENKFPQFDNWSRPFIDVSKQAGPSDCMFSYGNIWNSGMLRV</sequence>
<evidence type="ECO:0000256" key="2">
    <source>
        <dbReference type="ARBA" id="ARBA00022670"/>
    </source>
</evidence>
<evidence type="ECO:0000256" key="1">
    <source>
        <dbReference type="ARBA" id="ARBA00005234"/>
    </source>
</evidence>
<proteinExistence type="inferred from homology"/>
<dbReference type="GO" id="GO:0008234">
    <property type="term" value="F:cysteine-type peptidase activity"/>
    <property type="evidence" value="ECO:0007669"/>
    <property type="project" value="InterPro"/>
</dbReference>
<dbReference type="OrthoDB" id="673631at2759"/>
<evidence type="ECO:0000313" key="5">
    <source>
        <dbReference type="EMBL" id="RLM65308.1"/>
    </source>
</evidence>
<dbReference type="InterPro" id="IPR038765">
    <property type="entry name" value="Papain-like_cys_pep_sf"/>
</dbReference>
<dbReference type="GO" id="GO:0006508">
    <property type="term" value="P:proteolysis"/>
    <property type="evidence" value="ECO:0007669"/>
    <property type="project" value="UniProtKB-KW"/>
</dbReference>
<dbReference type="EMBL" id="PQIB02000015">
    <property type="protein sequence ID" value="RLM65308.1"/>
    <property type="molecule type" value="Genomic_DNA"/>
</dbReference>
<feature type="domain" description="Ubiquitin-like protease family profile" evidence="4">
    <location>
        <begin position="97"/>
        <end position="204"/>
    </location>
</feature>
<comment type="similarity">
    <text evidence="1">Belongs to the peptidase C48 family.</text>
</comment>
<evidence type="ECO:0000256" key="3">
    <source>
        <dbReference type="ARBA" id="ARBA00022801"/>
    </source>
</evidence>
<comment type="caution">
    <text evidence="5">The sequence shown here is derived from an EMBL/GenBank/DDBJ whole genome shotgun (WGS) entry which is preliminary data.</text>
</comment>
<keyword evidence="3" id="KW-0378">Hydrolase</keyword>
<keyword evidence="2" id="KW-0645">Protease</keyword>
<dbReference type="SUPFAM" id="SSF54001">
    <property type="entry name" value="Cysteine proteinases"/>
    <property type="match status" value="1"/>
</dbReference>
<dbReference type="Proteomes" id="UP000275267">
    <property type="component" value="Unassembled WGS sequence"/>
</dbReference>
<dbReference type="AlphaFoldDB" id="A0A3L6PUA2"/>
<dbReference type="Pfam" id="PF02902">
    <property type="entry name" value="Peptidase_C48"/>
    <property type="match status" value="1"/>
</dbReference>
<keyword evidence="6" id="KW-1185">Reference proteome</keyword>
<protein>
    <recommendedName>
        <fullName evidence="4">Ubiquitin-like protease family profile domain-containing protein</fullName>
    </recommendedName>
</protein>
<dbReference type="InterPro" id="IPR003653">
    <property type="entry name" value="Peptidase_C48_C"/>
</dbReference>
<evidence type="ECO:0000259" key="4">
    <source>
        <dbReference type="Pfam" id="PF02902"/>
    </source>
</evidence>
<gene>
    <name evidence="5" type="ORF">C2845_PM16G00310</name>
</gene>
<accession>A0A3L6PUA2</accession>
<organism evidence="5 6">
    <name type="scientific">Panicum miliaceum</name>
    <name type="common">Proso millet</name>
    <name type="synonym">Broomcorn millet</name>
    <dbReference type="NCBI Taxonomy" id="4540"/>
    <lineage>
        <taxon>Eukaryota</taxon>
        <taxon>Viridiplantae</taxon>
        <taxon>Streptophyta</taxon>
        <taxon>Embryophyta</taxon>
        <taxon>Tracheophyta</taxon>
        <taxon>Spermatophyta</taxon>
        <taxon>Magnoliopsida</taxon>
        <taxon>Liliopsida</taxon>
        <taxon>Poales</taxon>
        <taxon>Poaceae</taxon>
        <taxon>PACMAD clade</taxon>
        <taxon>Panicoideae</taxon>
        <taxon>Panicodae</taxon>
        <taxon>Paniceae</taxon>
        <taxon>Panicinae</taxon>
        <taxon>Panicum</taxon>
        <taxon>Panicum sect. Panicum</taxon>
    </lineage>
</organism>
<reference evidence="6" key="1">
    <citation type="journal article" date="2019" name="Nat. Commun.">
        <title>The genome of broomcorn millet.</title>
        <authorList>
            <person name="Zou C."/>
            <person name="Miki D."/>
            <person name="Li D."/>
            <person name="Tang Q."/>
            <person name="Xiao L."/>
            <person name="Rajput S."/>
            <person name="Deng P."/>
            <person name="Jia W."/>
            <person name="Huang R."/>
            <person name="Zhang M."/>
            <person name="Sun Y."/>
            <person name="Hu J."/>
            <person name="Fu X."/>
            <person name="Schnable P.S."/>
            <person name="Li F."/>
            <person name="Zhang H."/>
            <person name="Feng B."/>
            <person name="Zhu X."/>
            <person name="Liu R."/>
            <person name="Schnable J.C."/>
            <person name="Zhu J.-K."/>
            <person name="Zhang H."/>
        </authorList>
    </citation>
    <scope>NUCLEOTIDE SEQUENCE [LARGE SCALE GENOMIC DNA]</scope>
</reference>
<dbReference type="Gene3D" id="3.40.395.10">
    <property type="entry name" value="Adenoviral Proteinase, Chain A"/>
    <property type="match status" value="1"/>
</dbReference>